<sequence>MAYNVYVRCNECGEELECFTNQTISVTAFEKYGRRHGWIAKNPNWYCPECAAKCKGKTKQKFRAFPAKEELELIPIQEFITHRGK</sequence>
<evidence type="ECO:0000313" key="1">
    <source>
        <dbReference type="EMBL" id="MPM27691.1"/>
    </source>
</evidence>
<protein>
    <submittedName>
        <fullName evidence="1">Uncharacterized protein</fullName>
    </submittedName>
</protein>
<proteinExistence type="predicted"/>
<dbReference type="AlphaFoldDB" id="A0A644YIH7"/>
<reference evidence="1" key="1">
    <citation type="submission" date="2019-08" db="EMBL/GenBank/DDBJ databases">
        <authorList>
            <person name="Kucharzyk K."/>
            <person name="Murdoch R.W."/>
            <person name="Higgins S."/>
            <person name="Loffler F."/>
        </authorList>
    </citation>
    <scope>NUCLEOTIDE SEQUENCE</scope>
</reference>
<gene>
    <name evidence="1" type="ORF">SDC9_74204</name>
</gene>
<dbReference type="EMBL" id="VSSQ01005061">
    <property type="protein sequence ID" value="MPM27691.1"/>
    <property type="molecule type" value="Genomic_DNA"/>
</dbReference>
<accession>A0A644YIH7</accession>
<comment type="caution">
    <text evidence="1">The sequence shown here is derived from an EMBL/GenBank/DDBJ whole genome shotgun (WGS) entry which is preliminary data.</text>
</comment>
<name>A0A644YIH7_9ZZZZ</name>
<organism evidence="1">
    <name type="scientific">bioreactor metagenome</name>
    <dbReference type="NCBI Taxonomy" id="1076179"/>
    <lineage>
        <taxon>unclassified sequences</taxon>
        <taxon>metagenomes</taxon>
        <taxon>ecological metagenomes</taxon>
    </lineage>
</organism>